<organism evidence="1 2">
    <name type="scientific">Paenibacillus mesotrionivorans</name>
    <dbReference type="NCBI Taxonomy" id="3160968"/>
    <lineage>
        <taxon>Bacteria</taxon>
        <taxon>Bacillati</taxon>
        <taxon>Bacillota</taxon>
        <taxon>Bacilli</taxon>
        <taxon>Bacillales</taxon>
        <taxon>Paenibacillaceae</taxon>
        <taxon>Paenibacillus</taxon>
    </lineage>
</organism>
<accession>A0ACC7NZX6</accession>
<proteinExistence type="predicted"/>
<reference evidence="1" key="1">
    <citation type="submission" date="2024-12" db="EMBL/GenBank/DDBJ databases">
        <authorList>
            <person name="Wu N."/>
        </authorList>
    </citation>
    <scope>NUCLEOTIDE SEQUENCE</scope>
    <source>
        <strain evidence="1">P15</strain>
    </source>
</reference>
<keyword evidence="2" id="KW-1185">Reference proteome</keyword>
<dbReference type="Proteomes" id="UP001631969">
    <property type="component" value="Unassembled WGS sequence"/>
</dbReference>
<name>A0ACC7NZX6_9BACL</name>
<evidence type="ECO:0000313" key="2">
    <source>
        <dbReference type="Proteomes" id="UP001631969"/>
    </source>
</evidence>
<sequence length="533" mass="57981">MAKWKKAGLAVMAAATLAMTAGLAGCGSDSESGASASPTDAAKASPAASVAATATAAADPASSLKPAKLRLVYPGSPQKDQAAVTEEINKYLQKKLNTTLTIESFQWGQWDNKVNLMVASREAVDIMFTAQWSQYAVNAGKGAFLALNDDSGKYGNLLKKQGPDILKSFEEKILKGSQIDGKNYGVPALKEMASQGGIVYRSDIAKELGLEEKIQAVKNISDLIPILETVKAKKPDFTPLFLRDGENFNAHYFANYDYLGDGNIEGVIFKDGEETKVLNRLEQDRYKSTLKITREMFTKDLINKDASTTQLSTNDAMKSGKVFMIVCPLKPGKDTEIASTVGLVGNLKQLALNTKTTATSETAGSMLAVSSTSSDPERAMMVINLLYSDKYLNNLLNFGIEGTHYKKTGDNTVEPSDKTGDYSPGAAWMFGSQFLNYIWKGEPADKWDQFKKFNEGSHYSKGLGFTFDVNEAIKNKVAASITIRKQYDPALDTGSVDPEKVLPEYTAKMKSSAVDEIIAEKQKQFDAYLAKNK</sequence>
<gene>
    <name evidence="1" type="ORF">ACI1P1_15025</name>
</gene>
<dbReference type="EMBL" id="JBJURJ010000009">
    <property type="protein sequence ID" value="MFM9329605.1"/>
    <property type="molecule type" value="Genomic_DNA"/>
</dbReference>
<evidence type="ECO:0000313" key="1">
    <source>
        <dbReference type="EMBL" id="MFM9329605.1"/>
    </source>
</evidence>
<protein>
    <submittedName>
        <fullName evidence="1">ABC transporter substrate-binding protein</fullName>
    </submittedName>
</protein>
<comment type="caution">
    <text evidence="1">The sequence shown here is derived from an EMBL/GenBank/DDBJ whole genome shotgun (WGS) entry which is preliminary data.</text>
</comment>